<evidence type="ECO:0000313" key="9">
    <source>
        <dbReference type="EMBL" id="EDO29939.1"/>
    </source>
</evidence>
<evidence type="ECO:0000313" key="10">
    <source>
        <dbReference type="Proteomes" id="UP000001593"/>
    </source>
</evidence>
<organism evidence="9 10">
    <name type="scientific">Nematostella vectensis</name>
    <name type="common">Starlet sea anemone</name>
    <dbReference type="NCBI Taxonomy" id="45351"/>
    <lineage>
        <taxon>Eukaryota</taxon>
        <taxon>Metazoa</taxon>
        <taxon>Cnidaria</taxon>
        <taxon>Anthozoa</taxon>
        <taxon>Hexacorallia</taxon>
        <taxon>Actiniaria</taxon>
        <taxon>Edwardsiidae</taxon>
        <taxon>Nematostella</taxon>
    </lineage>
</organism>
<evidence type="ECO:0000256" key="3">
    <source>
        <dbReference type="ARBA" id="ARBA00022729"/>
    </source>
</evidence>
<dbReference type="GO" id="GO:0016020">
    <property type="term" value="C:membrane"/>
    <property type="evidence" value="ECO:0007669"/>
    <property type="project" value="UniProtKB-SubCell"/>
</dbReference>
<feature type="domain" description="VWA N-terminal" evidence="8">
    <location>
        <begin position="2"/>
        <end position="46"/>
    </location>
</feature>
<keyword evidence="2" id="KW-0812">Transmembrane</keyword>
<dbReference type="InParanoid" id="A7T278"/>
<dbReference type="PANTHER" id="PTHR10166">
    <property type="entry name" value="VOLTAGE-DEPENDENT CALCIUM CHANNEL SUBUNIT ALPHA-2/DELTA-RELATED"/>
    <property type="match status" value="1"/>
</dbReference>
<proteinExistence type="predicted"/>
<sequence length="110" mass="12626">VILNSAKWTEGLDKYFRENMEKEPSLLWQLAGTSTGVYRAYPGYKWRTPNDKDMYDHRRRGWYIQGSSSPKDMVILLDLSGSMTGSKIAIVKLAATYLLDTLQENDFVNV</sequence>
<accession>A7T278</accession>
<dbReference type="Pfam" id="PF08399">
    <property type="entry name" value="VWA_N"/>
    <property type="match status" value="1"/>
</dbReference>
<dbReference type="SUPFAM" id="SSF53300">
    <property type="entry name" value="vWA-like"/>
    <property type="match status" value="1"/>
</dbReference>
<dbReference type="OMA" id="MNAIAWS"/>
<dbReference type="Proteomes" id="UP000001593">
    <property type="component" value="Unassembled WGS sequence"/>
</dbReference>
<dbReference type="InterPro" id="IPR036465">
    <property type="entry name" value="vWFA_dom_sf"/>
</dbReference>
<feature type="non-terminal residue" evidence="9">
    <location>
        <position position="110"/>
    </location>
</feature>
<dbReference type="AlphaFoldDB" id="A7T278"/>
<gene>
    <name evidence="9" type="ORF">NEMVEDRAFT_v1g3943</name>
</gene>
<comment type="subcellular location">
    <subcellularLocation>
        <location evidence="1">Membrane</location>
        <topology evidence="1">Single-pass type I membrane protein</topology>
    </subcellularLocation>
</comment>
<evidence type="ECO:0000256" key="2">
    <source>
        <dbReference type="ARBA" id="ARBA00022692"/>
    </source>
</evidence>
<evidence type="ECO:0000256" key="1">
    <source>
        <dbReference type="ARBA" id="ARBA00004479"/>
    </source>
</evidence>
<keyword evidence="10" id="KW-1185">Reference proteome</keyword>
<dbReference type="PANTHER" id="PTHR10166:SF37">
    <property type="entry name" value="STOLID, ISOFORM H"/>
    <property type="match status" value="1"/>
</dbReference>
<dbReference type="Gene3D" id="3.40.50.410">
    <property type="entry name" value="von Willebrand factor, type A domain"/>
    <property type="match status" value="1"/>
</dbReference>
<keyword evidence="6" id="KW-0472">Membrane</keyword>
<evidence type="ECO:0000256" key="7">
    <source>
        <dbReference type="ARBA" id="ARBA00023180"/>
    </source>
</evidence>
<evidence type="ECO:0000256" key="5">
    <source>
        <dbReference type="ARBA" id="ARBA00022989"/>
    </source>
</evidence>
<protein>
    <recommendedName>
        <fullName evidence="8">VWA N-terminal domain-containing protein</fullName>
    </recommendedName>
</protein>
<dbReference type="InterPro" id="IPR013608">
    <property type="entry name" value="VWA_N"/>
</dbReference>
<keyword evidence="3" id="KW-0732">Signal</keyword>
<keyword evidence="5" id="KW-1133">Transmembrane helix</keyword>
<dbReference type="eggNOG" id="KOG2353">
    <property type="taxonomic scope" value="Eukaryota"/>
</dbReference>
<name>A7T278_NEMVE</name>
<evidence type="ECO:0000259" key="8">
    <source>
        <dbReference type="Pfam" id="PF08399"/>
    </source>
</evidence>
<dbReference type="EMBL" id="DS470211">
    <property type="protein sequence ID" value="EDO29939.1"/>
    <property type="molecule type" value="Genomic_DNA"/>
</dbReference>
<keyword evidence="7" id="KW-0325">Glycoprotein</keyword>
<dbReference type="InterPro" id="IPR051173">
    <property type="entry name" value="Ca_channel_alpha-2/delta"/>
</dbReference>
<feature type="non-terminal residue" evidence="9">
    <location>
        <position position="1"/>
    </location>
</feature>
<keyword evidence="4" id="KW-0106">Calcium</keyword>
<dbReference type="HOGENOM" id="CLU_172953_0_0_1"/>
<evidence type="ECO:0000256" key="4">
    <source>
        <dbReference type="ARBA" id="ARBA00022837"/>
    </source>
</evidence>
<dbReference type="PhylomeDB" id="A7T278"/>
<evidence type="ECO:0000256" key="6">
    <source>
        <dbReference type="ARBA" id="ARBA00023136"/>
    </source>
</evidence>
<reference evidence="9 10" key="1">
    <citation type="journal article" date="2007" name="Science">
        <title>Sea anemone genome reveals ancestral eumetazoan gene repertoire and genomic organization.</title>
        <authorList>
            <person name="Putnam N.H."/>
            <person name="Srivastava M."/>
            <person name="Hellsten U."/>
            <person name="Dirks B."/>
            <person name="Chapman J."/>
            <person name="Salamov A."/>
            <person name="Terry A."/>
            <person name="Shapiro H."/>
            <person name="Lindquist E."/>
            <person name="Kapitonov V.V."/>
            <person name="Jurka J."/>
            <person name="Genikhovich G."/>
            <person name="Grigoriev I.V."/>
            <person name="Lucas S.M."/>
            <person name="Steele R.E."/>
            <person name="Finnerty J.R."/>
            <person name="Technau U."/>
            <person name="Martindale M.Q."/>
            <person name="Rokhsar D.S."/>
        </authorList>
    </citation>
    <scope>NUCLEOTIDE SEQUENCE [LARGE SCALE GENOMIC DNA]</scope>
    <source>
        <strain evidence="10">CH2 X CH6</strain>
    </source>
</reference>
<dbReference type="STRING" id="45351.A7T278"/>